<protein>
    <submittedName>
        <fullName evidence="4">AAA family ATPase</fullName>
    </submittedName>
</protein>
<dbReference type="Pfam" id="PF00211">
    <property type="entry name" value="Guanylate_cyc"/>
    <property type="match status" value="1"/>
</dbReference>
<dbReference type="InterPro" id="IPR041664">
    <property type="entry name" value="AAA_16"/>
</dbReference>
<dbReference type="PROSITE" id="PS50125">
    <property type="entry name" value="GUANYLATE_CYCLASE_2"/>
    <property type="match status" value="1"/>
</dbReference>
<sequence>MQISRLPIDGAPSPKFGLSLLGGFELTGPDGVVELPSKKLAGLLAYLACNLRPQSREKLTALLWGSHFEAQAKQNLRQALFRLRKVLGQNTLESDGEVVSLNAASVSCDVRRFETLVREGSREALSAATDLYRGRLIDDVTVGEAGWNEWIAGERERLLELALGALVGLGEQELAAGRAEHALKAGQRAIALNDMREDAHRLVVQALAATGRKAEALTHYQDLVVLLKRELNTEPDGATRSLAAALRGTPSSGRSPAVGEIAKPALPEHDRPSAAVLPLAHTRGDHEQKVNTNTPEARSDAVSSVVAVRAGGLERRQLTILVCKMVDSTPLSARLDPEDMRDVIAAFHKVIADAVARFDGFVAQYQSDGAVVYFGYPEAHEYEAEQAVRAGLAILAAVGSLKVSSGIPLQARAGIATGVVVVGEQMGSADVVPAVAIGKTPDLAAQMQAVASPGEVVIAGSTRRLVGRMFDCRALGAHEVKGLPQPVEAWQVRGEAAGVSRFEARRVGALPPLVGRQEEMDLLRRRWNQAKLGEGRVLLLSGEPGIGKSRIAESLLAALEGEPHARMRYFCSPHHTNSPLYPFIAQLERTAGFEPGNSAAAKLDKLGALLKLTARNAPRDLALMADLLSMPTDSRYPVVEGSPEQKREMTLSALLHQLEGMAAQSPVLILFEDAHWIDPTSLDLLDRAIDCIAKLPVLMVVTFRPEFQPAWIGQPHVTMLPLNRLGRRDSADIIGGVAQGKTLPDVVVQQILAHTDGVPLFIEELTITLLESGHLRETADGYVLDGPLPSPAIPTTLQASLLARLDRLASVKDIAQIGAAIGREFSFRLIAAVSAMPKQELAAALRKVVAAELIFQRGAPPNATYRFKHALVQDAAYASLLRSRRSALHATIVKQLVGVSDTEVKPELLAHHCAEAGMAEEAVRHYLKASEQAVARSALTEAAVLLDKSLGKVAQLPTGPPRDRMELEVQSARGAVLIAVKGFAAAETGQVYARARDLWDRLDRPPEFLLRTARGRWSLHTNRSQLLEAQSVAEDLLEFGRAHGGDTAGLILGYFTRGLTHAYRGELQSARASLEEVIGLYDLAAHRQLFRYSGTDPYAIALASIGQVLLFLGYPDQALMRAEAAIRQARQLAHAPTVAQCLAFGAARASTLGDEAQLAHCEQELRTLTEEHGYAQWSALVPIFGGQLQLMRGEAKAAVTLIRQGLDARRATGVTLFNADFAIPLGEALEKDGKSGEALALLDEQIVFVEETGELWCAAGLHRLRGQLLLKGTVPDFAGAQAEFVKAIDVARGQSAKLWELRAAVSLARLWRDQGRHAEARDLLAPVYGWFTEGFDVPDLKNAKGLLNELA</sequence>
<gene>
    <name evidence="4" type="ORF">KMZ68_16185</name>
</gene>
<dbReference type="EMBL" id="CP076135">
    <property type="protein sequence ID" value="QWG16540.1"/>
    <property type="molecule type" value="Genomic_DNA"/>
</dbReference>
<dbReference type="GO" id="GO:0005524">
    <property type="term" value="F:ATP binding"/>
    <property type="evidence" value="ECO:0007669"/>
    <property type="project" value="UniProtKB-KW"/>
</dbReference>
<dbReference type="GO" id="GO:0035556">
    <property type="term" value="P:intracellular signal transduction"/>
    <property type="evidence" value="ECO:0007669"/>
    <property type="project" value="InterPro"/>
</dbReference>
<dbReference type="GO" id="GO:0005737">
    <property type="term" value="C:cytoplasm"/>
    <property type="evidence" value="ECO:0007669"/>
    <property type="project" value="TreeGrafter"/>
</dbReference>
<dbReference type="GO" id="GO:0004016">
    <property type="term" value="F:adenylate cyclase activity"/>
    <property type="evidence" value="ECO:0007669"/>
    <property type="project" value="TreeGrafter"/>
</dbReference>
<dbReference type="Pfam" id="PF13191">
    <property type="entry name" value="AAA_16"/>
    <property type="match status" value="1"/>
</dbReference>
<dbReference type="SUPFAM" id="SSF46894">
    <property type="entry name" value="C-terminal effector domain of the bipartite response regulators"/>
    <property type="match status" value="1"/>
</dbReference>
<evidence type="ECO:0000313" key="4">
    <source>
        <dbReference type="EMBL" id="QWG16540.1"/>
    </source>
</evidence>
<dbReference type="Proteomes" id="UP000680805">
    <property type="component" value="Chromosome"/>
</dbReference>
<evidence type="ECO:0000259" key="3">
    <source>
        <dbReference type="PROSITE" id="PS50125"/>
    </source>
</evidence>
<dbReference type="GO" id="GO:0009190">
    <property type="term" value="P:cyclic nucleotide biosynthetic process"/>
    <property type="evidence" value="ECO:0007669"/>
    <property type="project" value="InterPro"/>
</dbReference>
<dbReference type="Gene3D" id="1.10.10.10">
    <property type="entry name" value="Winged helix-like DNA-binding domain superfamily/Winged helix DNA-binding domain"/>
    <property type="match status" value="1"/>
</dbReference>
<dbReference type="InterPro" id="IPR011990">
    <property type="entry name" value="TPR-like_helical_dom_sf"/>
</dbReference>
<keyword evidence="1" id="KW-0547">Nucleotide-binding</keyword>
<dbReference type="InterPro" id="IPR016032">
    <property type="entry name" value="Sig_transdc_resp-reg_C-effctor"/>
</dbReference>
<dbReference type="SMART" id="SM01043">
    <property type="entry name" value="BTAD"/>
    <property type="match status" value="1"/>
</dbReference>
<dbReference type="GO" id="GO:0006355">
    <property type="term" value="P:regulation of DNA-templated transcription"/>
    <property type="evidence" value="ECO:0007669"/>
    <property type="project" value="InterPro"/>
</dbReference>
<evidence type="ECO:0000256" key="2">
    <source>
        <dbReference type="ARBA" id="ARBA00022840"/>
    </source>
</evidence>
<dbReference type="InterPro" id="IPR005158">
    <property type="entry name" value="BTAD"/>
</dbReference>
<evidence type="ECO:0000256" key="1">
    <source>
        <dbReference type="ARBA" id="ARBA00022741"/>
    </source>
</evidence>
<dbReference type="InterPro" id="IPR029787">
    <property type="entry name" value="Nucleotide_cyclase"/>
</dbReference>
<dbReference type="InterPro" id="IPR001054">
    <property type="entry name" value="A/G_cyclase"/>
</dbReference>
<dbReference type="SMART" id="SM00044">
    <property type="entry name" value="CYCc"/>
    <property type="match status" value="1"/>
</dbReference>
<dbReference type="PANTHER" id="PTHR16305">
    <property type="entry name" value="TESTICULAR SOLUBLE ADENYLYL CYCLASE"/>
    <property type="match status" value="1"/>
</dbReference>
<dbReference type="SUPFAM" id="SSF48452">
    <property type="entry name" value="TPR-like"/>
    <property type="match status" value="2"/>
</dbReference>
<dbReference type="GO" id="GO:0003677">
    <property type="term" value="F:DNA binding"/>
    <property type="evidence" value="ECO:0007669"/>
    <property type="project" value="InterPro"/>
</dbReference>
<keyword evidence="2" id="KW-0067">ATP-binding</keyword>
<dbReference type="RefSeq" id="WP_215612245.1">
    <property type="nucleotide sequence ID" value="NZ_CP076135.1"/>
</dbReference>
<dbReference type="KEGG" id="bsei:KMZ68_16185"/>
<dbReference type="SUPFAM" id="SSF52540">
    <property type="entry name" value="P-loop containing nucleoside triphosphate hydrolases"/>
    <property type="match status" value="1"/>
</dbReference>
<evidence type="ECO:0000313" key="5">
    <source>
        <dbReference type="Proteomes" id="UP000680805"/>
    </source>
</evidence>
<dbReference type="SUPFAM" id="SSF55073">
    <property type="entry name" value="Nucleotide cyclase"/>
    <property type="match status" value="1"/>
</dbReference>
<name>A0A975NKK2_9BRAD</name>
<dbReference type="Gene3D" id="3.30.70.1230">
    <property type="entry name" value="Nucleotide cyclase"/>
    <property type="match status" value="1"/>
</dbReference>
<dbReference type="InterPro" id="IPR036388">
    <property type="entry name" value="WH-like_DNA-bd_sf"/>
</dbReference>
<dbReference type="Gene3D" id="3.40.50.300">
    <property type="entry name" value="P-loop containing nucleotide triphosphate hydrolases"/>
    <property type="match status" value="1"/>
</dbReference>
<reference evidence="4" key="1">
    <citation type="submission" date="2021-06" db="EMBL/GenBank/DDBJ databases">
        <title>Bradyrhizobium sp. S2-11-2 Genome sequencing.</title>
        <authorList>
            <person name="Jin L."/>
        </authorList>
    </citation>
    <scope>NUCLEOTIDE SEQUENCE</scope>
    <source>
        <strain evidence="4">S2-11-2</strain>
    </source>
</reference>
<organism evidence="4 5">
    <name type="scientific">Bradyrhizobium sediminis</name>
    <dbReference type="NCBI Taxonomy" id="2840469"/>
    <lineage>
        <taxon>Bacteria</taxon>
        <taxon>Pseudomonadati</taxon>
        <taxon>Pseudomonadota</taxon>
        <taxon>Alphaproteobacteria</taxon>
        <taxon>Hyphomicrobiales</taxon>
        <taxon>Nitrobacteraceae</taxon>
        <taxon>Bradyrhizobium</taxon>
    </lineage>
</organism>
<dbReference type="Pfam" id="PF03704">
    <property type="entry name" value="BTAD"/>
    <property type="match status" value="1"/>
</dbReference>
<dbReference type="CDD" id="cd07302">
    <property type="entry name" value="CHD"/>
    <property type="match status" value="1"/>
</dbReference>
<dbReference type="InterPro" id="IPR027417">
    <property type="entry name" value="P-loop_NTPase"/>
</dbReference>
<feature type="domain" description="Guanylate cyclase" evidence="3">
    <location>
        <begin position="319"/>
        <end position="448"/>
    </location>
</feature>
<proteinExistence type="predicted"/>
<dbReference type="PANTHER" id="PTHR16305:SF28">
    <property type="entry name" value="GUANYLATE CYCLASE DOMAIN-CONTAINING PROTEIN"/>
    <property type="match status" value="1"/>
</dbReference>
<accession>A0A975NKK2</accession>
<dbReference type="Gene3D" id="1.25.40.10">
    <property type="entry name" value="Tetratricopeptide repeat domain"/>
    <property type="match status" value="2"/>
</dbReference>